<dbReference type="RefSeq" id="WP_130186175.1">
    <property type="nucleotide sequence ID" value="NZ_CP035913.1"/>
</dbReference>
<reference evidence="2 3" key="1">
    <citation type="submission" date="2019-02" db="EMBL/GenBank/DDBJ databases">
        <title>Draft Genome Sequences of Six Type Strains of the Genus Massilia.</title>
        <authorList>
            <person name="Miess H."/>
            <person name="Frediansyhah A."/>
            <person name="Gross H."/>
        </authorList>
    </citation>
    <scope>NUCLEOTIDE SEQUENCE [LARGE SCALE GENOMIC DNA]</scope>
    <source>
        <strain evidence="2 3">DSM 17473</strain>
    </source>
</reference>
<feature type="region of interest" description="Disordered" evidence="1">
    <location>
        <begin position="1"/>
        <end position="33"/>
    </location>
</feature>
<organism evidence="2 3">
    <name type="scientific">Pseudoduganella lutea</name>
    <dbReference type="NCBI Taxonomy" id="321985"/>
    <lineage>
        <taxon>Bacteria</taxon>
        <taxon>Pseudomonadati</taxon>
        <taxon>Pseudomonadota</taxon>
        <taxon>Betaproteobacteria</taxon>
        <taxon>Burkholderiales</taxon>
        <taxon>Oxalobacteraceae</taxon>
        <taxon>Telluria group</taxon>
        <taxon>Pseudoduganella</taxon>
    </lineage>
</organism>
<proteinExistence type="predicted"/>
<keyword evidence="3" id="KW-1185">Reference proteome</keyword>
<name>A0A4P6KWZ8_9BURK</name>
<dbReference type="Proteomes" id="UP000290637">
    <property type="component" value="Chromosome"/>
</dbReference>
<evidence type="ECO:0000256" key="1">
    <source>
        <dbReference type="SAM" id="MobiDB-lite"/>
    </source>
</evidence>
<dbReference type="EMBL" id="CP035913">
    <property type="protein sequence ID" value="QBE63042.1"/>
    <property type="molecule type" value="Genomic_DNA"/>
</dbReference>
<dbReference type="KEGG" id="plue:EWM63_08690"/>
<protein>
    <submittedName>
        <fullName evidence="2">Uncharacterized protein</fullName>
    </submittedName>
</protein>
<evidence type="ECO:0000313" key="2">
    <source>
        <dbReference type="EMBL" id="QBE63042.1"/>
    </source>
</evidence>
<evidence type="ECO:0000313" key="3">
    <source>
        <dbReference type="Proteomes" id="UP000290637"/>
    </source>
</evidence>
<sequence length="65" mass="6819">MKSGYGEQGIVTVQAAGQPEGATRKPGRGNLSRPPYKFRAISLNLCAGLAGIIQSMKNSSACRSH</sequence>
<dbReference type="AlphaFoldDB" id="A0A4P6KWZ8"/>
<accession>A0A4P6KWZ8</accession>
<gene>
    <name evidence="2" type="ORF">EWM63_08690</name>
</gene>